<evidence type="ECO:0000259" key="16">
    <source>
        <dbReference type="PROSITE" id="PS50109"/>
    </source>
</evidence>
<dbReference type="InterPro" id="IPR011006">
    <property type="entry name" value="CheY-like_superfamily"/>
</dbReference>
<keyword evidence="7" id="KW-0547">Nucleotide-binding</keyword>
<dbReference type="FunFam" id="3.30.565.10:FF:000010">
    <property type="entry name" value="Sensor histidine kinase RcsC"/>
    <property type="match status" value="1"/>
</dbReference>
<evidence type="ECO:0000256" key="11">
    <source>
        <dbReference type="ARBA" id="ARBA00064003"/>
    </source>
</evidence>
<feature type="transmembrane region" description="Helical" evidence="15">
    <location>
        <begin position="96"/>
        <end position="115"/>
    </location>
</feature>
<dbReference type="SUPFAM" id="SSF52172">
    <property type="entry name" value="CheY-like"/>
    <property type="match status" value="2"/>
</dbReference>
<dbReference type="Gene3D" id="1.10.287.130">
    <property type="match status" value="1"/>
</dbReference>
<feature type="transmembrane region" description="Helical" evidence="15">
    <location>
        <begin position="127"/>
        <end position="146"/>
    </location>
</feature>
<comment type="similarity">
    <text evidence="3">In the N-terminal section; belongs to the phytochrome family.</text>
</comment>
<feature type="transmembrane region" description="Helical" evidence="15">
    <location>
        <begin position="292"/>
        <end position="311"/>
    </location>
</feature>
<feature type="modified residue" description="4-aspartylphosphate" evidence="14">
    <location>
        <position position="773"/>
    </location>
</feature>
<dbReference type="InterPro" id="IPR003594">
    <property type="entry name" value="HATPase_dom"/>
</dbReference>
<dbReference type="PRINTS" id="PR00344">
    <property type="entry name" value="BCTRLSENSOR"/>
</dbReference>
<keyword evidence="15" id="KW-0472">Membrane</keyword>
<keyword evidence="9" id="KW-0067">ATP-binding</keyword>
<dbReference type="SUPFAM" id="SSF47384">
    <property type="entry name" value="Homodimeric domain of signal transducing histidine kinase"/>
    <property type="match status" value="1"/>
</dbReference>
<evidence type="ECO:0000256" key="2">
    <source>
        <dbReference type="ARBA" id="ARBA00004236"/>
    </source>
</evidence>
<feature type="transmembrane region" description="Helical" evidence="15">
    <location>
        <begin position="191"/>
        <end position="211"/>
    </location>
</feature>
<evidence type="ECO:0000259" key="17">
    <source>
        <dbReference type="PROSITE" id="PS50110"/>
    </source>
</evidence>
<dbReference type="Proteomes" id="UP000279994">
    <property type="component" value="Unassembled WGS sequence"/>
</dbReference>
<feature type="domain" description="Response regulatory" evidence="17">
    <location>
        <begin position="582"/>
        <end position="702"/>
    </location>
</feature>
<comment type="caution">
    <text evidence="18">The sequence shown here is derived from an EMBL/GenBank/DDBJ whole genome shotgun (WGS) entry which is preliminary data.</text>
</comment>
<dbReference type="InterPro" id="IPR001789">
    <property type="entry name" value="Sig_transdc_resp-reg_receiver"/>
</dbReference>
<sequence length="844" mass="89636">MAVRAQRPAVVLWSLTALLVLVHVIWPSGLVGNTTYLSVIIAGPLVAALGTRAAPPGRRRVPLLITVGLASSAAGDVTWTTYSLTGHEPDASWADVGYYGAYVFLVAALLTIVLARRQDARRINIDAAVDLVTVVVVSVLLLWSVAVRSIVIDTSVPVNTRLVLGGYPLLDAVLLALVLRMLSVREHREALGVRFAVGIGCWLASDFGYMLPWTSTLFSAVLDSGWMVGGMLMATSTWRRPGPTSASATAVPAGATRTQLGQLGLAVLPLLVPPVLLVAADVQGRQVDASEGVVAMLVVVAITVLRVWRLLVAETHMRRDLAVARDAALAASRAKSEFLATMSHEIRTPMNGVIGLNELLLTTTLDERQRRYAEGVRTAGQGLLAVINEILDFSKIESGHLELEEIDFDVVDLVESVAEIVAEPALAKGLELLAFCSPEVPSGLRGDPSRIRQVLLNLAGNAVKFTATGEVVLRVTLDDRTGDRCVVRFEVSDTGIGLAPDDVGRLFEPFTQADSSTTRKYGGTGLGLSISRRLVDAMGGQLGVQSSAGAGSTFWCTLPLEVGREPKVTVARPTSSSLDGLRVLVVDDNATNRTILHDQLQHWGMSVDVVDGAEGALEALEGAARAGQPYDLGVLDLCMPGMDGLELARRISAEPSLAGLPVVLMTSGPTVTEAETRAASISAALTKPVLMSRMRLTLEGVVGEQAPDEPAVVPEPVSGGSRGVVLVVDDSDVNQLVAAGLLAHLGYTAEVVDDGRQAVEIAGRQAFDLILMDVQMPEMDGYEATREIRRNEKAGQRTPIVAMTATVTDGERERCVAAGMDDYLAKPMQKADVLAVLERWVPTG</sequence>
<dbReference type="FunFam" id="1.10.287.130:FF:000002">
    <property type="entry name" value="Two-component osmosensing histidine kinase"/>
    <property type="match status" value="1"/>
</dbReference>
<dbReference type="OrthoDB" id="9810730at2"/>
<dbReference type="RefSeq" id="WP_123222166.1">
    <property type="nucleotide sequence ID" value="NZ_RJSF01000019.1"/>
</dbReference>
<evidence type="ECO:0000256" key="3">
    <source>
        <dbReference type="ARBA" id="ARBA00006402"/>
    </source>
</evidence>
<dbReference type="SMART" id="SM00448">
    <property type="entry name" value="REC"/>
    <property type="match status" value="2"/>
</dbReference>
<dbReference type="EC" id="2.7.13.3" evidence="4"/>
<feature type="transmembrane region" description="Helical" evidence="15">
    <location>
        <begin position="34"/>
        <end position="51"/>
    </location>
</feature>
<keyword evidence="15" id="KW-0812">Transmembrane</keyword>
<keyword evidence="15" id="KW-1133">Transmembrane helix</keyword>
<evidence type="ECO:0000256" key="8">
    <source>
        <dbReference type="ARBA" id="ARBA00022777"/>
    </source>
</evidence>
<dbReference type="InterPro" id="IPR004358">
    <property type="entry name" value="Sig_transdc_His_kin-like_C"/>
</dbReference>
<feature type="domain" description="Response regulatory" evidence="17">
    <location>
        <begin position="724"/>
        <end position="841"/>
    </location>
</feature>
<accession>A0A3N0GUU3</accession>
<dbReference type="GO" id="GO:0005524">
    <property type="term" value="F:ATP binding"/>
    <property type="evidence" value="ECO:0007669"/>
    <property type="project" value="UniProtKB-KW"/>
</dbReference>
<dbReference type="GO" id="GO:0000155">
    <property type="term" value="F:phosphorelay sensor kinase activity"/>
    <property type="evidence" value="ECO:0007669"/>
    <property type="project" value="InterPro"/>
</dbReference>
<dbReference type="Pfam" id="PF00512">
    <property type="entry name" value="HisKA"/>
    <property type="match status" value="1"/>
</dbReference>
<protein>
    <recommendedName>
        <fullName evidence="13">Circadian input-output histidine kinase CikA</fullName>
        <ecNumber evidence="4">2.7.13.3</ecNumber>
    </recommendedName>
    <alternativeName>
        <fullName evidence="12">Sensory/regulatory protein RpfC</fullName>
    </alternativeName>
</protein>
<evidence type="ECO:0000256" key="10">
    <source>
        <dbReference type="ARBA" id="ARBA00023012"/>
    </source>
</evidence>
<evidence type="ECO:0000256" key="14">
    <source>
        <dbReference type="PROSITE-ProRule" id="PRU00169"/>
    </source>
</evidence>
<gene>
    <name evidence="18" type="ORF">EFL26_07010</name>
</gene>
<dbReference type="InterPro" id="IPR005467">
    <property type="entry name" value="His_kinase_dom"/>
</dbReference>
<comment type="subunit">
    <text evidence="11">At low DSF concentrations, interacts with RpfF.</text>
</comment>
<dbReference type="EMBL" id="RJSF01000019">
    <property type="protein sequence ID" value="RNM15912.1"/>
    <property type="molecule type" value="Genomic_DNA"/>
</dbReference>
<feature type="transmembrane region" description="Helical" evidence="15">
    <location>
        <begin position="63"/>
        <end position="84"/>
    </location>
</feature>
<name>A0A3N0GUU3_9ACTN</name>
<evidence type="ECO:0000256" key="9">
    <source>
        <dbReference type="ARBA" id="ARBA00022840"/>
    </source>
</evidence>
<dbReference type="AlphaFoldDB" id="A0A3N0GUU3"/>
<evidence type="ECO:0000256" key="12">
    <source>
        <dbReference type="ARBA" id="ARBA00068150"/>
    </source>
</evidence>
<reference evidence="18 19" key="1">
    <citation type="submission" date="2018-11" db="EMBL/GenBank/DDBJ databases">
        <authorList>
            <person name="Li F."/>
        </authorList>
    </citation>
    <scope>NUCLEOTIDE SEQUENCE [LARGE SCALE GENOMIC DNA]</scope>
    <source>
        <strain evidence="18 19">Gsoil 818</strain>
    </source>
</reference>
<dbReference type="CDD" id="cd00082">
    <property type="entry name" value="HisKA"/>
    <property type="match status" value="1"/>
</dbReference>
<proteinExistence type="inferred from homology"/>
<feature type="transmembrane region" description="Helical" evidence="15">
    <location>
        <begin position="260"/>
        <end position="280"/>
    </location>
</feature>
<dbReference type="InterPro" id="IPR036890">
    <property type="entry name" value="HATPase_C_sf"/>
</dbReference>
<evidence type="ECO:0000256" key="6">
    <source>
        <dbReference type="ARBA" id="ARBA00022679"/>
    </source>
</evidence>
<comment type="catalytic activity">
    <reaction evidence="1">
        <text>ATP + protein L-histidine = ADP + protein N-phospho-L-histidine.</text>
        <dbReference type="EC" id="2.7.13.3"/>
    </reaction>
</comment>
<dbReference type="PANTHER" id="PTHR45339">
    <property type="entry name" value="HYBRID SIGNAL TRANSDUCTION HISTIDINE KINASE J"/>
    <property type="match status" value="1"/>
</dbReference>
<keyword evidence="10" id="KW-0902">Two-component regulatory system</keyword>
<dbReference type="PANTHER" id="PTHR45339:SF5">
    <property type="entry name" value="HISTIDINE KINASE"/>
    <property type="match status" value="1"/>
</dbReference>
<keyword evidence="5 14" id="KW-0597">Phosphoprotein</keyword>
<dbReference type="InterPro" id="IPR003661">
    <property type="entry name" value="HisK_dim/P_dom"/>
</dbReference>
<dbReference type="SUPFAM" id="SSF55874">
    <property type="entry name" value="ATPase domain of HSP90 chaperone/DNA topoisomerase II/histidine kinase"/>
    <property type="match status" value="1"/>
</dbReference>
<dbReference type="PROSITE" id="PS50110">
    <property type="entry name" value="RESPONSE_REGULATORY"/>
    <property type="match status" value="2"/>
</dbReference>
<keyword evidence="6" id="KW-0808">Transferase</keyword>
<evidence type="ECO:0000313" key="18">
    <source>
        <dbReference type="EMBL" id="RNM15912.1"/>
    </source>
</evidence>
<keyword evidence="19" id="KW-1185">Reference proteome</keyword>
<feature type="modified residue" description="4-aspartylphosphate" evidence="14">
    <location>
        <position position="636"/>
    </location>
</feature>
<evidence type="ECO:0000256" key="1">
    <source>
        <dbReference type="ARBA" id="ARBA00000085"/>
    </source>
</evidence>
<evidence type="ECO:0000256" key="7">
    <source>
        <dbReference type="ARBA" id="ARBA00022741"/>
    </source>
</evidence>
<dbReference type="SMART" id="SM00387">
    <property type="entry name" value="HATPase_c"/>
    <property type="match status" value="1"/>
</dbReference>
<organism evidence="18 19">
    <name type="scientific">Nocardioides pocheonensis</name>
    <dbReference type="NCBI Taxonomy" id="661485"/>
    <lineage>
        <taxon>Bacteria</taxon>
        <taxon>Bacillati</taxon>
        <taxon>Actinomycetota</taxon>
        <taxon>Actinomycetes</taxon>
        <taxon>Propionibacteriales</taxon>
        <taxon>Nocardioidaceae</taxon>
        <taxon>Nocardioides</taxon>
    </lineage>
</organism>
<dbReference type="SMART" id="SM00388">
    <property type="entry name" value="HisKA"/>
    <property type="match status" value="1"/>
</dbReference>
<comment type="subcellular location">
    <subcellularLocation>
        <location evidence="2">Cell membrane</location>
    </subcellularLocation>
</comment>
<evidence type="ECO:0000256" key="4">
    <source>
        <dbReference type="ARBA" id="ARBA00012438"/>
    </source>
</evidence>
<evidence type="ECO:0000256" key="13">
    <source>
        <dbReference type="ARBA" id="ARBA00074306"/>
    </source>
</evidence>
<evidence type="ECO:0000256" key="5">
    <source>
        <dbReference type="ARBA" id="ARBA00022553"/>
    </source>
</evidence>
<dbReference type="Gene3D" id="3.40.50.2300">
    <property type="match status" value="2"/>
</dbReference>
<dbReference type="CDD" id="cd16922">
    <property type="entry name" value="HATPase_EvgS-ArcB-TorS-like"/>
    <property type="match status" value="1"/>
</dbReference>
<dbReference type="InterPro" id="IPR036097">
    <property type="entry name" value="HisK_dim/P_sf"/>
</dbReference>
<feature type="transmembrane region" description="Helical" evidence="15">
    <location>
        <begin position="158"/>
        <end position="179"/>
    </location>
</feature>
<dbReference type="Pfam" id="PF00072">
    <property type="entry name" value="Response_reg"/>
    <property type="match status" value="2"/>
</dbReference>
<feature type="domain" description="Histidine kinase" evidence="16">
    <location>
        <begin position="341"/>
        <end position="562"/>
    </location>
</feature>
<dbReference type="CDD" id="cd17546">
    <property type="entry name" value="REC_hyHK_CKI1_RcsC-like"/>
    <property type="match status" value="1"/>
</dbReference>
<dbReference type="GO" id="GO:0005886">
    <property type="term" value="C:plasma membrane"/>
    <property type="evidence" value="ECO:0007669"/>
    <property type="project" value="UniProtKB-SubCell"/>
</dbReference>
<keyword evidence="8" id="KW-0418">Kinase</keyword>
<evidence type="ECO:0000313" key="19">
    <source>
        <dbReference type="Proteomes" id="UP000279994"/>
    </source>
</evidence>
<dbReference type="Pfam" id="PF02518">
    <property type="entry name" value="HATPase_c"/>
    <property type="match status" value="1"/>
</dbReference>
<evidence type="ECO:0000256" key="15">
    <source>
        <dbReference type="SAM" id="Phobius"/>
    </source>
</evidence>
<dbReference type="Gene3D" id="3.30.565.10">
    <property type="entry name" value="Histidine kinase-like ATPase, C-terminal domain"/>
    <property type="match status" value="1"/>
</dbReference>
<dbReference type="PROSITE" id="PS50109">
    <property type="entry name" value="HIS_KIN"/>
    <property type="match status" value="1"/>
</dbReference>